<dbReference type="InterPro" id="IPR025559">
    <property type="entry name" value="Eis_dom"/>
</dbReference>
<dbReference type="Pfam" id="PF13527">
    <property type="entry name" value="Acetyltransf_9"/>
    <property type="match status" value="1"/>
</dbReference>
<dbReference type="GO" id="GO:0030649">
    <property type="term" value="P:aminoglycoside antibiotic catabolic process"/>
    <property type="evidence" value="ECO:0007669"/>
    <property type="project" value="TreeGrafter"/>
</dbReference>
<proteinExistence type="predicted"/>
<reference evidence="2 3" key="1">
    <citation type="submission" date="2006-06" db="EMBL/GenBank/DDBJ databases">
        <title>Complete sequence of Rubrobacter xylanophilus DSM 9941.</title>
        <authorList>
            <consortium name="US DOE Joint Genome Institute"/>
            <person name="Copeland A."/>
            <person name="Lucas S."/>
            <person name="Lapidus A."/>
            <person name="Barry K."/>
            <person name="Detter J.C."/>
            <person name="Glavina del Rio T."/>
            <person name="Hammon N."/>
            <person name="Israni S."/>
            <person name="Dalin E."/>
            <person name="Tice H."/>
            <person name="Pitluck S."/>
            <person name="Munk A.C."/>
            <person name="Brettin T."/>
            <person name="Bruce D."/>
            <person name="Han C."/>
            <person name="Tapia R."/>
            <person name="Gilna P."/>
            <person name="Schmutz J."/>
            <person name="Larimer F."/>
            <person name="Land M."/>
            <person name="Hauser L."/>
            <person name="Kyrpides N."/>
            <person name="Lykidis A."/>
            <person name="da Costa M.S."/>
            <person name="Rainey F.A."/>
            <person name="Empadinhas N."/>
            <person name="Jolivet E."/>
            <person name="Battista J.R."/>
            <person name="Richardson P."/>
        </authorList>
    </citation>
    <scope>NUCLEOTIDE SEQUENCE [LARGE SCALE GENOMIC DNA]</scope>
    <source>
        <strain evidence="3">DSM 9941 / NBRC 16129 / PRD-1</strain>
    </source>
</reference>
<dbReference type="RefSeq" id="WP_011563212.1">
    <property type="nucleotide sequence ID" value="NC_008148.1"/>
</dbReference>
<dbReference type="HOGENOM" id="CLU_050659_1_1_11"/>
<gene>
    <name evidence="2" type="ordered locus">Rxyl_0216</name>
</gene>
<accession>Q1AZI4</accession>
<dbReference type="OrthoDB" id="3498897at2"/>
<name>Q1AZI4_RUBXD</name>
<dbReference type="SUPFAM" id="SSF55718">
    <property type="entry name" value="SCP-like"/>
    <property type="match status" value="1"/>
</dbReference>
<keyword evidence="3" id="KW-1185">Reference proteome</keyword>
<dbReference type="PhylomeDB" id="Q1AZI4"/>
<keyword evidence="2" id="KW-0808">Transferase</keyword>
<dbReference type="STRING" id="266117.Rxyl_0216"/>
<dbReference type="Gene3D" id="3.30.1050.10">
    <property type="entry name" value="SCP2 sterol-binding domain"/>
    <property type="match status" value="1"/>
</dbReference>
<dbReference type="InterPro" id="IPR051554">
    <property type="entry name" value="Acetyltransferase_Eis"/>
</dbReference>
<evidence type="ECO:0000259" key="1">
    <source>
        <dbReference type="PROSITE" id="PS51186"/>
    </source>
</evidence>
<sequence>MELRRGREGDRAALARLGALSFGNEVSSWEEYYDPRRNPRLDPDGVYVVEEDGAVRATATVLPLEAYVEGRAVEMGGVAAVNTHPAYRRRGYAGALMRLVLARMREEGVHLSALWPFAHAFYRAYGWELAGESLSYRLGPAELPASPEQRRVREYRGEDLPRAMELYAEEMARHPLAVARSEAHWRAWLRREKNAAAVYEREGRVEGYLLYEMTPWREDREPHRTLRVHELVARTPEAREGLLSLLAAQDPLVFGVRLNTPRGEPLHPHLDSSYVRVEVEPEFMLRLVDVEGALGLLDLAADPPLVLEVADDGIPENTGAYTVGEGGLARGEEAEARVSLDVRQLAQLYAGYLPARELARHGRVRASSPAALELLDALFPPRDPYVSPPDRF</sequence>
<dbReference type="SUPFAM" id="SSF55729">
    <property type="entry name" value="Acyl-CoA N-acyltransferases (Nat)"/>
    <property type="match status" value="1"/>
</dbReference>
<dbReference type="Proteomes" id="UP000006637">
    <property type="component" value="Chromosome"/>
</dbReference>
<dbReference type="Pfam" id="PF17668">
    <property type="entry name" value="Acetyltransf_17"/>
    <property type="match status" value="1"/>
</dbReference>
<dbReference type="EMBL" id="CP000386">
    <property type="protein sequence ID" value="ABG03194.1"/>
    <property type="molecule type" value="Genomic_DNA"/>
</dbReference>
<dbReference type="GO" id="GO:0034069">
    <property type="term" value="F:aminoglycoside N-acetyltransferase activity"/>
    <property type="evidence" value="ECO:0007669"/>
    <property type="project" value="TreeGrafter"/>
</dbReference>
<dbReference type="CDD" id="cd04301">
    <property type="entry name" value="NAT_SF"/>
    <property type="match status" value="1"/>
</dbReference>
<dbReference type="Gene3D" id="3.40.630.30">
    <property type="match status" value="2"/>
</dbReference>
<dbReference type="PROSITE" id="PS51186">
    <property type="entry name" value="GNAT"/>
    <property type="match status" value="1"/>
</dbReference>
<feature type="domain" description="N-acetyltransferase" evidence="1">
    <location>
        <begin position="1"/>
        <end position="146"/>
    </location>
</feature>
<evidence type="ECO:0000313" key="3">
    <source>
        <dbReference type="Proteomes" id="UP000006637"/>
    </source>
</evidence>
<dbReference type="PANTHER" id="PTHR37817">
    <property type="entry name" value="N-ACETYLTRANSFERASE EIS"/>
    <property type="match status" value="1"/>
</dbReference>
<dbReference type="InterPro" id="IPR016181">
    <property type="entry name" value="Acyl_CoA_acyltransferase"/>
</dbReference>
<evidence type="ECO:0000313" key="2">
    <source>
        <dbReference type="EMBL" id="ABG03194.1"/>
    </source>
</evidence>
<dbReference type="eggNOG" id="COG4552">
    <property type="taxonomic scope" value="Bacteria"/>
</dbReference>
<dbReference type="InterPro" id="IPR036527">
    <property type="entry name" value="SCP2_sterol-bd_dom_sf"/>
</dbReference>
<dbReference type="InterPro" id="IPR000182">
    <property type="entry name" value="GNAT_dom"/>
</dbReference>
<dbReference type="Pfam" id="PF13530">
    <property type="entry name" value="SCP2_2"/>
    <property type="match status" value="1"/>
</dbReference>
<protein>
    <submittedName>
        <fullName evidence="2">GCN5-related N-acetyltransferase</fullName>
    </submittedName>
</protein>
<organism evidence="2 3">
    <name type="scientific">Rubrobacter xylanophilus (strain DSM 9941 / JCM 11954 / NBRC 16129 / PRD-1)</name>
    <dbReference type="NCBI Taxonomy" id="266117"/>
    <lineage>
        <taxon>Bacteria</taxon>
        <taxon>Bacillati</taxon>
        <taxon>Actinomycetota</taxon>
        <taxon>Rubrobacteria</taxon>
        <taxon>Rubrobacterales</taxon>
        <taxon>Rubrobacteraceae</taxon>
        <taxon>Rubrobacter</taxon>
    </lineage>
</organism>
<dbReference type="PANTHER" id="PTHR37817:SF1">
    <property type="entry name" value="N-ACETYLTRANSFERASE EIS"/>
    <property type="match status" value="1"/>
</dbReference>
<dbReference type="AlphaFoldDB" id="Q1AZI4"/>
<dbReference type="InterPro" id="IPR041380">
    <property type="entry name" value="Acetyltransf_17"/>
</dbReference>
<dbReference type="KEGG" id="rxy:Rxyl_0216"/>